<keyword evidence="1" id="KW-0812">Transmembrane</keyword>
<dbReference type="EMBL" id="CP046904">
    <property type="protein sequence ID" value="QGZ40735.1"/>
    <property type="molecule type" value="Genomic_DNA"/>
</dbReference>
<protein>
    <recommendedName>
        <fullName evidence="6">Tripartite tricarboxylate transporter TctB family protein</fullName>
    </recommendedName>
</protein>
<dbReference type="EMBL" id="VLKW01000006">
    <property type="protein sequence ID" value="TWI45810.1"/>
    <property type="molecule type" value="Genomic_DNA"/>
</dbReference>
<proteinExistence type="predicted"/>
<feature type="transmembrane region" description="Helical" evidence="1">
    <location>
        <begin position="156"/>
        <end position="176"/>
    </location>
</feature>
<evidence type="ECO:0000313" key="2">
    <source>
        <dbReference type="EMBL" id="QGZ40735.1"/>
    </source>
</evidence>
<feature type="transmembrane region" description="Helical" evidence="1">
    <location>
        <begin position="39"/>
        <end position="60"/>
    </location>
</feature>
<evidence type="ECO:0000313" key="3">
    <source>
        <dbReference type="EMBL" id="TWI45810.1"/>
    </source>
</evidence>
<dbReference type="AlphaFoldDB" id="A0A562PNN3"/>
<dbReference type="OrthoDB" id="123418at2"/>
<reference evidence="3 4" key="1">
    <citation type="journal article" date="2015" name="Stand. Genomic Sci.">
        <title>Genomic Encyclopedia of Bacterial and Archaeal Type Strains, Phase III: the genomes of soil and plant-associated and newly described type strains.</title>
        <authorList>
            <person name="Whitman W.B."/>
            <person name="Woyke T."/>
            <person name="Klenk H.P."/>
            <person name="Zhou Y."/>
            <person name="Lilburn T.G."/>
            <person name="Beck B.J."/>
            <person name="De Vos P."/>
            <person name="Vandamme P."/>
            <person name="Eisen J.A."/>
            <person name="Garrity G."/>
            <person name="Hugenholtz P."/>
            <person name="Kyrpides N.C."/>
        </authorList>
    </citation>
    <scope>NUCLEOTIDE SEQUENCE [LARGE SCALE GENOMIC DNA]</scope>
    <source>
        <strain evidence="3 4">CGMCC 1.10685</strain>
    </source>
</reference>
<feature type="transmembrane region" description="Helical" evidence="1">
    <location>
        <begin position="132"/>
        <end position="150"/>
    </location>
</feature>
<dbReference type="Proteomes" id="UP000315112">
    <property type="component" value="Unassembled WGS sequence"/>
</dbReference>
<organism evidence="3 4">
    <name type="scientific">Pseudoduganella flava</name>
    <dbReference type="NCBI Taxonomy" id="871742"/>
    <lineage>
        <taxon>Bacteria</taxon>
        <taxon>Pseudomonadati</taxon>
        <taxon>Pseudomonadota</taxon>
        <taxon>Betaproteobacteria</taxon>
        <taxon>Burkholderiales</taxon>
        <taxon>Oxalobacteraceae</taxon>
        <taxon>Telluria group</taxon>
        <taxon>Pseudoduganella</taxon>
    </lineage>
</organism>
<name>A0A562PNN3_9BURK</name>
<evidence type="ECO:0000256" key="1">
    <source>
        <dbReference type="SAM" id="Phobius"/>
    </source>
</evidence>
<evidence type="ECO:0000313" key="5">
    <source>
        <dbReference type="Proteomes" id="UP000437862"/>
    </source>
</evidence>
<evidence type="ECO:0008006" key="6">
    <source>
        <dbReference type="Google" id="ProtNLM"/>
    </source>
</evidence>
<accession>A0A562PNN3</accession>
<dbReference type="Proteomes" id="UP000437862">
    <property type="component" value="Chromosome"/>
</dbReference>
<sequence>MSYTSTHHPGLALGGVFLALFGGTWLAGASYQYAGPSVPLLAAVVLLSLLLAGWAVRTFRARRRGCTAPQDPAVRQRVRRGLIAVNAVQWTSIGVAIVLLNATGHAGWIMPCVVLVVGIHFFPLGRLFRYRGYYVTAAALVLVALLYMAAGAGPQAAALTLFATGAILWASAVALLRAV</sequence>
<reference evidence="2 5" key="3">
    <citation type="submission" date="2019-12" db="EMBL/GenBank/DDBJ databases">
        <title>Draft Genome Sequences of Six Type Strains of the Genus Massilia.</title>
        <authorList>
            <person name="Miess H."/>
            <person name="Frediansyah A."/>
            <person name="Goeker M."/>
            <person name="Gross H."/>
        </authorList>
    </citation>
    <scope>NUCLEOTIDE SEQUENCE [LARGE SCALE GENOMIC DNA]</scope>
    <source>
        <strain evidence="2 5">DSM 26639</strain>
    </source>
</reference>
<feature type="transmembrane region" description="Helical" evidence="1">
    <location>
        <begin position="81"/>
        <end position="100"/>
    </location>
</feature>
<dbReference type="RefSeq" id="WP_145876786.1">
    <property type="nucleotide sequence ID" value="NZ_CP046904.1"/>
</dbReference>
<gene>
    <name evidence="2" type="ORF">GO485_17790</name>
    <name evidence="3" type="ORF">IP92_03237</name>
</gene>
<feature type="transmembrane region" description="Helical" evidence="1">
    <location>
        <begin position="106"/>
        <end position="125"/>
    </location>
</feature>
<keyword evidence="1" id="KW-1133">Transmembrane helix</keyword>
<evidence type="ECO:0000313" key="4">
    <source>
        <dbReference type="Proteomes" id="UP000315112"/>
    </source>
</evidence>
<keyword evidence="1" id="KW-0472">Membrane</keyword>
<keyword evidence="5" id="KW-1185">Reference proteome</keyword>
<reference evidence="3" key="2">
    <citation type="submission" date="2019-07" db="EMBL/GenBank/DDBJ databases">
        <authorList>
            <person name="Whitman W."/>
            <person name="Huntemann M."/>
            <person name="Clum A."/>
            <person name="Pillay M."/>
            <person name="Palaniappan K."/>
            <person name="Varghese N."/>
            <person name="Mikhailova N."/>
            <person name="Stamatis D."/>
            <person name="Reddy T."/>
            <person name="Daum C."/>
            <person name="Shapiro N."/>
            <person name="Ivanova N."/>
            <person name="Kyrpides N."/>
            <person name="Woyke T."/>
        </authorList>
    </citation>
    <scope>NUCLEOTIDE SEQUENCE</scope>
    <source>
        <strain evidence="3">CGMCC 1.10685</strain>
    </source>
</reference>